<name>A0A1Y2IB78_TRAC3</name>
<organism evidence="1 2">
    <name type="scientific">Trametes coccinea (strain BRFM310)</name>
    <name type="common">Pycnoporus coccineus</name>
    <dbReference type="NCBI Taxonomy" id="1353009"/>
    <lineage>
        <taxon>Eukaryota</taxon>
        <taxon>Fungi</taxon>
        <taxon>Dikarya</taxon>
        <taxon>Basidiomycota</taxon>
        <taxon>Agaricomycotina</taxon>
        <taxon>Agaricomycetes</taxon>
        <taxon>Polyporales</taxon>
        <taxon>Polyporaceae</taxon>
        <taxon>Trametes</taxon>
    </lineage>
</organism>
<evidence type="ECO:0000313" key="2">
    <source>
        <dbReference type="Proteomes" id="UP000193067"/>
    </source>
</evidence>
<feature type="non-terminal residue" evidence="1">
    <location>
        <position position="268"/>
    </location>
</feature>
<evidence type="ECO:0000313" key="1">
    <source>
        <dbReference type="EMBL" id="OSC98385.1"/>
    </source>
</evidence>
<gene>
    <name evidence="1" type="ORF">PYCCODRAFT_1375424</name>
</gene>
<accession>A0A1Y2IB78</accession>
<dbReference type="STRING" id="1353009.A0A1Y2IB78"/>
<dbReference type="AlphaFoldDB" id="A0A1Y2IB78"/>
<keyword evidence="2" id="KW-1185">Reference proteome</keyword>
<dbReference type="OrthoDB" id="2745931at2759"/>
<protein>
    <submittedName>
        <fullName evidence="1">Uncharacterized protein</fullName>
    </submittedName>
</protein>
<dbReference type="EMBL" id="KZ084139">
    <property type="protein sequence ID" value="OSC98385.1"/>
    <property type="molecule type" value="Genomic_DNA"/>
</dbReference>
<dbReference type="Proteomes" id="UP000193067">
    <property type="component" value="Unassembled WGS sequence"/>
</dbReference>
<sequence length="268" mass="30721">MQQSRQPAHTRKVSRWNAFLSQELLKRNNELPEGSDRKRVSDNLTSEIAEKWRGMSEEEKNLATQDKVKELYEQRANRAYGRHNVPTREFNDMRASVDRVEAELRALHSRTRAEILLVVTRGTQSAYMQPRTFVTSDTVEDFLLSSTKCTALDYGIKMECFIIGGASNARSSAMNARARLLKLKAEVASLIDQKLQEASRRGAIPQMKYVNFHRITEDFGVVTEGWPLTKFCSPGDLSSRTELDILLNAWKTGVARFRCLNDDEWEAW</sequence>
<proteinExistence type="predicted"/>
<reference evidence="1 2" key="1">
    <citation type="journal article" date="2015" name="Biotechnol. Biofuels">
        <title>Enhanced degradation of softwood versus hardwood by the white-rot fungus Pycnoporus coccineus.</title>
        <authorList>
            <person name="Couturier M."/>
            <person name="Navarro D."/>
            <person name="Chevret D."/>
            <person name="Henrissat B."/>
            <person name="Piumi F."/>
            <person name="Ruiz-Duenas F.J."/>
            <person name="Martinez A.T."/>
            <person name="Grigoriev I.V."/>
            <person name="Riley R."/>
            <person name="Lipzen A."/>
            <person name="Berrin J.G."/>
            <person name="Master E.R."/>
            <person name="Rosso M.N."/>
        </authorList>
    </citation>
    <scope>NUCLEOTIDE SEQUENCE [LARGE SCALE GENOMIC DNA]</scope>
    <source>
        <strain evidence="1 2">BRFM310</strain>
    </source>
</reference>